<reference evidence="3" key="1">
    <citation type="submission" date="2016-02" db="EMBL/GenBank/DDBJ databases">
        <title>Draft genome sequence of Microdochium bolleyi, a fungal endophyte of beachgrass.</title>
        <authorList>
            <consortium name="DOE Joint Genome Institute"/>
            <person name="David A.S."/>
            <person name="May G."/>
            <person name="Haridas S."/>
            <person name="Lim J."/>
            <person name="Wang M."/>
            <person name="Labutti K."/>
            <person name="Lipzen A."/>
            <person name="Barry K."/>
            <person name="Grigoriev I.V."/>
        </authorList>
    </citation>
    <scope>NUCLEOTIDE SEQUENCE [LARGE SCALE GENOMIC DNA]</scope>
    <source>
        <strain evidence="3">J235TASD1</strain>
    </source>
</reference>
<name>A0A136IJZ9_9PEZI</name>
<feature type="chain" id="PRO_5007292723" description="Small secreted protein" evidence="1">
    <location>
        <begin position="19"/>
        <end position="150"/>
    </location>
</feature>
<accession>A0A136IJZ9</accession>
<keyword evidence="1" id="KW-0732">Signal</keyword>
<evidence type="ECO:0008006" key="4">
    <source>
        <dbReference type="Google" id="ProtNLM"/>
    </source>
</evidence>
<evidence type="ECO:0000313" key="3">
    <source>
        <dbReference type="Proteomes" id="UP000070501"/>
    </source>
</evidence>
<feature type="signal peptide" evidence="1">
    <location>
        <begin position="1"/>
        <end position="18"/>
    </location>
</feature>
<organism evidence="2 3">
    <name type="scientific">Microdochium bolleyi</name>
    <dbReference type="NCBI Taxonomy" id="196109"/>
    <lineage>
        <taxon>Eukaryota</taxon>
        <taxon>Fungi</taxon>
        <taxon>Dikarya</taxon>
        <taxon>Ascomycota</taxon>
        <taxon>Pezizomycotina</taxon>
        <taxon>Sordariomycetes</taxon>
        <taxon>Xylariomycetidae</taxon>
        <taxon>Xylariales</taxon>
        <taxon>Microdochiaceae</taxon>
        <taxon>Microdochium</taxon>
    </lineage>
</organism>
<evidence type="ECO:0000313" key="2">
    <source>
        <dbReference type="EMBL" id="KXJ85235.1"/>
    </source>
</evidence>
<proteinExistence type="predicted"/>
<dbReference type="EMBL" id="KQ964289">
    <property type="protein sequence ID" value="KXJ85235.1"/>
    <property type="molecule type" value="Genomic_DNA"/>
</dbReference>
<evidence type="ECO:0000256" key="1">
    <source>
        <dbReference type="SAM" id="SignalP"/>
    </source>
</evidence>
<keyword evidence="3" id="KW-1185">Reference proteome</keyword>
<gene>
    <name evidence="2" type="ORF">Micbo1qcDRAFT_169566</name>
</gene>
<dbReference type="InParanoid" id="A0A136IJZ9"/>
<dbReference type="Proteomes" id="UP000070501">
    <property type="component" value="Unassembled WGS sequence"/>
</dbReference>
<dbReference type="AlphaFoldDB" id="A0A136IJZ9"/>
<protein>
    <recommendedName>
        <fullName evidence="4">Small secreted protein</fullName>
    </recommendedName>
</protein>
<sequence length="150" mass="15797">MRFTPLILAGVAAPLAMAAPAPAAGSVSMMAADVPQWTIENMKRVCNAQDTSCVWSFGIQNNRGAGAVPCSFTIQSGAKPASQTDGAGFKCGIFTVSEGYSDQFGKDNAFITLSVANFETRLITYPAYTAKELAGGKVVSPNKSYQPQKF</sequence>
<dbReference type="OrthoDB" id="5352317at2759"/>